<dbReference type="AlphaFoldDB" id="A0A511DGA3"/>
<name>A0A511DGA3_9PSEU</name>
<feature type="compositionally biased region" description="Gly residues" evidence="1">
    <location>
        <begin position="219"/>
        <end position="232"/>
    </location>
</feature>
<evidence type="ECO:0000313" key="4">
    <source>
        <dbReference type="Proteomes" id="UP000321685"/>
    </source>
</evidence>
<feature type="region of interest" description="Disordered" evidence="1">
    <location>
        <begin position="283"/>
        <end position="322"/>
    </location>
</feature>
<feature type="compositionally biased region" description="Low complexity" evidence="1">
    <location>
        <begin position="80"/>
        <end position="98"/>
    </location>
</feature>
<feature type="region of interest" description="Disordered" evidence="1">
    <location>
        <begin position="56"/>
        <end position="98"/>
    </location>
</feature>
<keyword evidence="2" id="KW-0812">Transmembrane</keyword>
<dbReference type="EMBL" id="BJVJ01000024">
    <property type="protein sequence ID" value="GEL23811.1"/>
    <property type="molecule type" value="Genomic_DNA"/>
</dbReference>
<feature type="transmembrane region" description="Helical" evidence="2">
    <location>
        <begin position="17"/>
        <end position="38"/>
    </location>
</feature>
<dbReference type="Proteomes" id="UP000321685">
    <property type="component" value="Unassembled WGS sequence"/>
</dbReference>
<reference evidence="3 4" key="1">
    <citation type="submission" date="2019-07" db="EMBL/GenBank/DDBJ databases">
        <title>Whole genome shotgun sequence of Pseudonocardia sulfidoxydans NBRC 16205.</title>
        <authorList>
            <person name="Hosoyama A."/>
            <person name="Uohara A."/>
            <person name="Ohji S."/>
            <person name="Ichikawa N."/>
        </authorList>
    </citation>
    <scope>NUCLEOTIDE SEQUENCE [LARGE SCALE GENOMIC DNA]</scope>
    <source>
        <strain evidence="3 4">NBRC 16205</strain>
    </source>
</reference>
<feature type="compositionally biased region" description="Low complexity" evidence="1">
    <location>
        <begin position="300"/>
        <end position="312"/>
    </location>
</feature>
<evidence type="ECO:0000313" key="3">
    <source>
        <dbReference type="EMBL" id="GEL23811.1"/>
    </source>
</evidence>
<protein>
    <submittedName>
        <fullName evidence="3">Uncharacterized protein</fullName>
    </submittedName>
</protein>
<feature type="region of interest" description="Disordered" evidence="1">
    <location>
        <begin position="201"/>
        <end position="247"/>
    </location>
</feature>
<feature type="compositionally biased region" description="Low complexity" evidence="1">
    <location>
        <begin position="56"/>
        <end position="72"/>
    </location>
</feature>
<comment type="caution">
    <text evidence="3">The sequence shown here is derived from an EMBL/GenBank/DDBJ whole genome shotgun (WGS) entry which is preliminary data.</text>
</comment>
<keyword evidence="2" id="KW-0472">Membrane</keyword>
<organism evidence="3 4">
    <name type="scientific">Pseudonocardia sulfidoxydans NBRC 16205</name>
    <dbReference type="NCBI Taxonomy" id="1223511"/>
    <lineage>
        <taxon>Bacteria</taxon>
        <taxon>Bacillati</taxon>
        <taxon>Actinomycetota</taxon>
        <taxon>Actinomycetes</taxon>
        <taxon>Pseudonocardiales</taxon>
        <taxon>Pseudonocardiaceae</taxon>
        <taxon>Pseudonocardia</taxon>
    </lineage>
</organism>
<proteinExistence type="predicted"/>
<feature type="compositionally biased region" description="Basic and acidic residues" evidence="1">
    <location>
        <begin position="313"/>
        <end position="322"/>
    </location>
</feature>
<dbReference type="OrthoDB" id="3579897at2"/>
<evidence type="ECO:0000256" key="2">
    <source>
        <dbReference type="SAM" id="Phobius"/>
    </source>
</evidence>
<gene>
    <name evidence="3" type="ORF">PSU4_27650</name>
</gene>
<sequence length="403" mass="40165">MVSPFSAEALAPLGVPIGWLVVAGVVLVVAVVCVVVVLRRRRRRIAEGTTAALTAPAEEPVPGEPVVPGEPARTLGEPVTAGSEAGAAPEEAATPEEPAMVSGNVSVAPSVTTVGDLAALRGGRPVVVRSEGRDPDTTPLPVSSDILLQRASARRASTSVGVRVPDRGVAATAAAEEPADDTNVAAPWLRVDLTLADDAAAGPEAGRSTTGDATVSAGDGPGAGAPGAGPHGRQGEPRPVAAQPESTAGAVLRAVPSPAPDAADEPAGAGRTLADAVANALANRAAADRTRRPQPGGGTPADAGPDSAGPDRAGPDRAAPDGVARDRLLAVLLEDPDRAVGATVELDRVRGQLDRLVEAVRHEQDALAGLVERLASAGLDDAQIARLAGIPVGEVATLRAAES</sequence>
<keyword evidence="4" id="KW-1185">Reference proteome</keyword>
<evidence type="ECO:0000256" key="1">
    <source>
        <dbReference type="SAM" id="MobiDB-lite"/>
    </source>
</evidence>
<keyword evidence="2" id="KW-1133">Transmembrane helix</keyword>
<accession>A0A511DGA3</accession>
<dbReference type="RefSeq" id="WP_147107606.1">
    <property type="nucleotide sequence ID" value="NZ_BJVJ01000024.1"/>
</dbReference>